<gene>
    <name evidence="1" type="ORF">DU002_19155</name>
</gene>
<dbReference type="Proteomes" id="UP000252558">
    <property type="component" value="Unassembled WGS sequence"/>
</dbReference>
<proteinExistence type="predicted"/>
<evidence type="ECO:0000313" key="1">
    <source>
        <dbReference type="EMBL" id="RCU42874.1"/>
    </source>
</evidence>
<name>A0A368MZP5_9GAMM</name>
<dbReference type="RefSeq" id="WP_114340063.1">
    <property type="nucleotide sequence ID" value="NZ_QPID01000021.1"/>
</dbReference>
<dbReference type="OrthoDB" id="5905390at2"/>
<comment type="caution">
    <text evidence="1">The sequence shown here is derived from an EMBL/GenBank/DDBJ whole genome shotgun (WGS) entry which is preliminary data.</text>
</comment>
<reference evidence="1 2" key="1">
    <citation type="submission" date="2018-07" db="EMBL/GenBank/DDBJ databases">
        <title>Corallincola holothuriorum sp. nov., a new facultative anaerobe isolated from sea cucumber Apostichopus japonicus.</title>
        <authorList>
            <person name="Xia H."/>
        </authorList>
    </citation>
    <scope>NUCLEOTIDE SEQUENCE [LARGE SCALE GENOMIC DNA]</scope>
    <source>
        <strain evidence="1 2">C4</strain>
    </source>
</reference>
<sequence>MLTESQQVETYKVLGLVAMCSGGGEHKVAWAMSLLEQGVDTENLAVLATLLQPLNEFEVEDYFQRVLRELCIRQPCAEEAIEGYAKALAKEVIDGELAPEAGASKIYYANIQAGYPESYGEYTVLDDEWYCECINGWSKQQRREEIVKACKATYYALQYPSAFEA</sequence>
<dbReference type="EMBL" id="QPID01000021">
    <property type="protein sequence ID" value="RCU42874.1"/>
    <property type="molecule type" value="Genomic_DNA"/>
</dbReference>
<evidence type="ECO:0000313" key="2">
    <source>
        <dbReference type="Proteomes" id="UP000252558"/>
    </source>
</evidence>
<keyword evidence="2" id="KW-1185">Reference proteome</keyword>
<organism evidence="1 2">
    <name type="scientific">Corallincola holothuriorum</name>
    <dbReference type="NCBI Taxonomy" id="2282215"/>
    <lineage>
        <taxon>Bacteria</taxon>
        <taxon>Pseudomonadati</taxon>
        <taxon>Pseudomonadota</taxon>
        <taxon>Gammaproteobacteria</taxon>
        <taxon>Alteromonadales</taxon>
        <taxon>Psychromonadaceae</taxon>
        <taxon>Corallincola</taxon>
    </lineage>
</organism>
<protein>
    <submittedName>
        <fullName evidence="1">Uncharacterized protein</fullName>
    </submittedName>
</protein>
<dbReference type="AlphaFoldDB" id="A0A368MZP5"/>
<accession>A0A368MZP5</accession>